<evidence type="ECO:0000256" key="8">
    <source>
        <dbReference type="ARBA" id="ARBA00022967"/>
    </source>
</evidence>
<dbReference type="EMBL" id="CP049811">
    <property type="protein sequence ID" value="QIK41474.1"/>
    <property type="molecule type" value="Genomic_DNA"/>
</dbReference>
<dbReference type="InterPro" id="IPR023299">
    <property type="entry name" value="ATPase_P-typ_cyto_dom_N"/>
</dbReference>
<keyword evidence="9 11" id="KW-1133">Transmembrane helix</keyword>
<dbReference type="Gene3D" id="3.40.1110.10">
    <property type="entry name" value="Calcium-transporting ATPase, cytoplasmic domain N"/>
    <property type="match status" value="1"/>
</dbReference>
<dbReference type="Pfam" id="PF00690">
    <property type="entry name" value="Cation_ATPase_N"/>
    <property type="match status" value="1"/>
</dbReference>
<feature type="transmembrane region" description="Helical" evidence="11">
    <location>
        <begin position="279"/>
        <end position="300"/>
    </location>
</feature>
<dbReference type="AlphaFoldDB" id="A0A6G7VN94"/>
<evidence type="ECO:0000256" key="5">
    <source>
        <dbReference type="ARBA" id="ARBA00022741"/>
    </source>
</evidence>
<keyword evidence="4 11" id="KW-0812">Transmembrane</keyword>
<dbReference type="PANTHER" id="PTHR43294">
    <property type="entry name" value="SODIUM/POTASSIUM-TRANSPORTING ATPASE SUBUNIT ALPHA"/>
    <property type="match status" value="1"/>
</dbReference>
<accession>A0A6G7VN94</accession>
<dbReference type="NCBIfam" id="TIGR01494">
    <property type="entry name" value="ATPase_P-type"/>
    <property type="match status" value="2"/>
</dbReference>
<evidence type="ECO:0000313" key="13">
    <source>
        <dbReference type="EMBL" id="QIK41474.1"/>
    </source>
</evidence>
<dbReference type="Gene3D" id="3.40.50.1000">
    <property type="entry name" value="HAD superfamily/HAD-like"/>
    <property type="match status" value="1"/>
</dbReference>
<dbReference type="FunFam" id="2.70.150.10:FF:000160">
    <property type="entry name" value="Sarcoplasmic/endoplasmic reticulum calcium ATPase 1"/>
    <property type="match status" value="1"/>
</dbReference>
<dbReference type="InterPro" id="IPR018303">
    <property type="entry name" value="ATPase_P-typ_P_site"/>
</dbReference>
<evidence type="ECO:0000259" key="12">
    <source>
        <dbReference type="SMART" id="SM00831"/>
    </source>
</evidence>
<keyword evidence="3" id="KW-0597">Phosphoprotein</keyword>
<comment type="similarity">
    <text evidence="2">Belongs to the cation transport ATPase (P-type) (TC 3.A.3) family. Type IIA subfamily.</text>
</comment>
<evidence type="ECO:0000256" key="3">
    <source>
        <dbReference type="ARBA" id="ARBA00022553"/>
    </source>
</evidence>
<dbReference type="Pfam" id="PF00689">
    <property type="entry name" value="Cation_ATPase_C"/>
    <property type="match status" value="1"/>
</dbReference>
<evidence type="ECO:0000256" key="11">
    <source>
        <dbReference type="SAM" id="Phobius"/>
    </source>
</evidence>
<dbReference type="GO" id="GO:0005391">
    <property type="term" value="F:P-type sodium:potassium-exchanging transporter activity"/>
    <property type="evidence" value="ECO:0007669"/>
    <property type="project" value="TreeGrafter"/>
</dbReference>
<sequence length="900" mass="95773">MTELNETAAFAKRPEIVAQDLAVDPEHGLNESEVTTRRKLHGPNQLRAHAKQSVVAILAHQFKGVIVWLLAFAAGLSFYFGDIAEGIAIVIVLVINAVIGFVTELRAARSMEALLDIASVTTRVRRDGRALHIDAQDLVPGDVVLLDAGDMVTADLRLIEASNLQSDESVLTGESVPVPKQTDPVSPQAAIGDRSCMVFKGTAITQGTATGVVTAIGMATELGHISHLVQTADAAASPLEKRLDRLGHRLVWLTLALAALVIGAGILRGHEVASMIQTGVALAVAAVPEGLPVVATLSLARGMWRMAARNAIISNLSSVETLGATTVILTDKTGTLTENRMAVAGYLTSDASLDLNNRGETVEFDRDGRMVDPEQEPRLQALLRIGALCNGASLGQGDEPPSGDPMELALLRVARQAGMGRETLLTDWEQVREHAFDQDTKMMASVHRDGEGFLYAVKGAPEAVIDACTHVLDQNGMQEMDAPARAAWRDRCGKAAGEGLRLLALAMKRTDHDGAAPYAGLTLVGIVCLRDPLRSDVAGAIAAARAAGVRVIMMTGDHADTAAAIARQAGLGADDGHLTVIEGSELTDFDPETIDRPLSERILDADVFARVAPATKLKLATLYQDNGHIVAMTGDGVNDAPALKKADIGIAMGQRGTEVAREAARMVLQDDSFGTIIAAMRQGRVIFANIRKFVIYLMSCNVSEVLIVGLAVGAGLPMPLLPLQILFLNLVTDVFPAFALGLGGADETVMRQPPRDPAGQIIDRERWISIGVLGGAITLATLTAFWLALDWLNLGNGPSVTVAFVTLALAQLWNVFNVRAAEAHVLRNEVTRNPWVWGAIAFCLLLIAAALWLPGLTDILKLPNPGQAGLLLAMGASLAPLVIGQLFLFWMRGRHMIEEK</sequence>
<feature type="transmembrane region" description="Helical" evidence="11">
    <location>
        <begin position="250"/>
        <end position="267"/>
    </location>
</feature>
<dbReference type="GO" id="GO:0016887">
    <property type="term" value="F:ATP hydrolysis activity"/>
    <property type="evidence" value="ECO:0007669"/>
    <property type="project" value="InterPro"/>
</dbReference>
<evidence type="ECO:0000256" key="2">
    <source>
        <dbReference type="ARBA" id="ARBA00005675"/>
    </source>
</evidence>
<evidence type="ECO:0000256" key="7">
    <source>
        <dbReference type="ARBA" id="ARBA00022842"/>
    </source>
</evidence>
<dbReference type="RefSeq" id="WP_166192325.1">
    <property type="nucleotide sequence ID" value="NZ_CP049811.1"/>
</dbReference>
<feature type="transmembrane region" description="Helical" evidence="11">
    <location>
        <begin position="795"/>
        <end position="815"/>
    </location>
</feature>
<protein>
    <submittedName>
        <fullName evidence="13">Cation-transporting P-type ATPase</fullName>
    </submittedName>
</protein>
<proteinExistence type="inferred from homology"/>
<dbReference type="PANTHER" id="PTHR43294:SF20">
    <property type="entry name" value="P-TYPE ATPASE"/>
    <property type="match status" value="1"/>
</dbReference>
<dbReference type="Pfam" id="PF00122">
    <property type="entry name" value="E1-E2_ATPase"/>
    <property type="match status" value="1"/>
</dbReference>
<keyword evidence="7" id="KW-0460">Magnesium</keyword>
<name>A0A6G7VN94_9RHOB</name>
<dbReference type="PROSITE" id="PS00154">
    <property type="entry name" value="ATPASE_E1_E2"/>
    <property type="match status" value="1"/>
</dbReference>
<dbReference type="Gene3D" id="1.20.1110.10">
    <property type="entry name" value="Calcium-transporting ATPase, transmembrane domain"/>
    <property type="match status" value="1"/>
</dbReference>
<feature type="domain" description="Cation-transporting P-type ATPase N-terminal" evidence="12">
    <location>
        <begin position="8"/>
        <end position="82"/>
    </location>
</feature>
<dbReference type="GO" id="GO:0036376">
    <property type="term" value="P:sodium ion export across plasma membrane"/>
    <property type="evidence" value="ECO:0007669"/>
    <property type="project" value="TreeGrafter"/>
</dbReference>
<dbReference type="InterPro" id="IPR004014">
    <property type="entry name" value="ATPase_P-typ_cation-transptr_N"/>
</dbReference>
<feature type="transmembrane region" description="Helical" evidence="11">
    <location>
        <begin position="766"/>
        <end position="789"/>
    </location>
</feature>
<evidence type="ECO:0000256" key="10">
    <source>
        <dbReference type="ARBA" id="ARBA00023136"/>
    </source>
</evidence>
<dbReference type="GO" id="GO:1990573">
    <property type="term" value="P:potassium ion import across plasma membrane"/>
    <property type="evidence" value="ECO:0007669"/>
    <property type="project" value="TreeGrafter"/>
</dbReference>
<dbReference type="SUPFAM" id="SSF81660">
    <property type="entry name" value="Metal cation-transporting ATPase, ATP-binding domain N"/>
    <property type="match status" value="1"/>
</dbReference>
<dbReference type="SUPFAM" id="SSF81653">
    <property type="entry name" value="Calcium ATPase, transduction domain A"/>
    <property type="match status" value="1"/>
</dbReference>
<gene>
    <name evidence="13" type="ORF">G8E03_12280</name>
</gene>
<evidence type="ECO:0000256" key="6">
    <source>
        <dbReference type="ARBA" id="ARBA00022840"/>
    </source>
</evidence>
<dbReference type="InterPro" id="IPR023214">
    <property type="entry name" value="HAD_sf"/>
</dbReference>
<evidence type="ECO:0000256" key="4">
    <source>
        <dbReference type="ARBA" id="ARBA00022692"/>
    </source>
</evidence>
<dbReference type="Gene3D" id="2.70.150.10">
    <property type="entry name" value="Calcium-transporting ATPase, cytoplasmic transduction domain A"/>
    <property type="match status" value="1"/>
</dbReference>
<evidence type="ECO:0000256" key="9">
    <source>
        <dbReference type="ARBA" id="ARBA00022989"/>
    </source>
</evidence>
<keyword evidence="5" id="KW-0547">Nucleotide-binding</keyword>
<evidence type="ECO:0000313" key="14">
    <source>
        <dbReference type="Proteomes" id="UP000500791"/>
    </source>
</evidence>
<dbReference type="SFLD" id="SFLDG00002">
    <property type="entry name" value="C1.7:_P-type_atpase_like"/>
    <property type="match status" value="1"/>
</dbReference>
<dbReference type="Proteomes" id="UP000500791">
    <property type="component" value="Chromosome"/>
</dbReference>
<dbReference type="GO" id="GO:0006883">
    <property type="term" value="P:intracellular sodium ion homeostasis"/>
    <property type="evidence" value="ECO:0007669"/>
    <property type="project" value="TreeGrafter"/>
</dbReference>
<dbReference type="InterPro" id="IPR044492">
    <property type="entry name" value="P_typ_ATPase_HD_dom"/>
</dbReference>
<dbReference type="SMART" id="SM00831">
    <property type="entry name" value="Cation_ATPase_N"/>
    <property type="match status" value="1"/>
</dbReference>
<feature type="transmembrane region" description="Helical" evidence="11">
    <location>
        <begin position="868"/>
        <end position="890"/>
    </location>
</feature>
<dbReference type="GO" id="GO:1902600">
    <property type="term" value="P:proton transmembrane transport"/>
    <property type="evidence" value="ECO:0007669"/>
    <property type="project" value="TreeGrafter"/>
</dbReference>
<dbReference type="GO" id="GO:0030007">
    <property type="term" value="P:intracellular potassium ion homeostasis"/>
    <property type="evidence" value="ECO:0007669"/>
    <property type="project" value="TreeGrafter"/>
</dbReference>
<dbReference type="InterPro" id="IPR050510">
    <property type="entry name" value="Cation_transp_ATPase_P-type"/>
</dbReference>
<evidence type="ECO:0000256" key="1">
    <source>
        <dbReference type="ARBA" id="ARBA00004127"/>
    </source>
</evidence>
<dbReference type="GO" id="GO:0005886">
    <property type="term" value="C:plasma membrane"/>
    <property type="evidence" value="ECO:0007669"/>
    <property type="project" value="TreeGrafter"/>
</dbReference>
<dbReference type="InterPro" id="IPR059000">
    <property type="entry name" value="ATPase_P-type_domA"/>
</dbReference>
<dbReference type="KEGG" id="mon:G8E03_12280"/>
<dbReference type="InterPro" id="IPR006068">
    <property type="entry name" value="ATPase_P-typ_cation-transptr_C"/>
</dbReference>
<dbReference type="InterPro" id="IPR001757">
    <property type="entry name" value="P_typ_ATPase"/>
</dbReference>
<feature type="transmembrane region" description="Helical" evidence="11">
    <location>
        <begin position="54"/>
        <end position="80"/>
    </location>
</feature>
<dbReference type="SFLD" id="SFLDF00027">
    <property type="entry name" value="p-type_atpase"/>
    <property type="match status" value="1"/>
</dbReference>
<dbReference type="SUPFAM" id="SSF56784">
    <property type="entry name" value="HAD-like"/>
    <property type="match status" value="1"/>
</dbReference>
<feature type="transmembrane region" description="Helical" evidence="11">
    <location>
        <begin position="86"/>
        <end position="105"/>
    </location>
</feature>
<organism evidence="13 14">
    <name type="scientific">Pontivivens nitratireducens</name>
    <dbReference type="NCBI Taxonomy" id="2758038"/>
    <lineage>
        <taxon>Bacteria</taxon>
        <taxon>Pseudomonadati</taxon>
        <taxon>Pseudomonadota</taxon>
        <taxon>Alphaproteobacteria</taxon>
        <taxon>Rhodobacterales</taxon>
        <taxon>Paracoccaceae</taxon>
        <taxon>Pontivivens</taxon>
    </lineage>
</organism>
<feature type="transmembrane region" description="Helical" evidence="11">
    <location>
        <begin position="693"/>
        <end position="713"/>
    </location>
</feature>
<keyword evidence="10 11" id="KW-0472">Membrane</keyword>
<dbReference type="InterPro" id="IPR036412">
    <property type="entry name" value="HAD-like_sf"/>
</dbReference>
<feature type="transmembrane region" description="Helical" evidence="11">
    <location>
        <begin position="725"/>
        <end position="745"/>
    </location>
</feature>
<dbReference type="InterPro" id="IPR008250">
    <property type="entry name" value="ATPase_P-typ_transduc_dom_A_sf"/>
</dbReference>
<keyword evidence="8" id="KW-1278">Translocase</keyword>
<dbReference type="GO" id="GO:0012505">
    <property type="term" value="C:endomembrane system"/>
    <property type="evidence" value="ECO:0007669"/>
    <property type="project" value="UniProtKB-SubCell"/>
</dbReference>
<dbReference type="PRINTS" id="PR00119">
    <property type="entry name" value="CATATPASE"/>
</dbReference>
<feature type="transmembrane region" description="Helical" evidence="11">
    <location>
        <begin position="835"/>
        <end position="856"/>
    </location>
</feature>
<dbReference type="SUPFAM" id="SSF81665">
    <property type="entry name" value="Calcium ATPase, transmembrane domain M"/>
    <property type="match status" value="1"/>
</dbReference>
<dbReference type="SFLD" id="SFLDS00003">
    <property type="entry name" value="Haloacid_Dehalogenase"/>
    <property type="match status" value="1"/>
</dbReference>
<dbReference type="PRINTS" id="PR00120">
    <property type="entry name" value="HATPASE"/>
</dbReference>
<dbReference type="GO" id="GO:0005524">
    <property type="term" value="F:ATP binding"/>
    <property type="evidence" value="ECO:0007669"/>
    <property type="project" value="UniProtKB-KW"/>
</dbReference>
<comment type="subcellular location">
    <subcellularLocation>
        <location evidence="1">Endomembrane system</location>
        <topology evidence="1">Multi-pass membrane protein</topology>
    </subcellularLocation>
</comment>
<reference evidence="13 14" key="1">
    <citation type="submission" date="2020-03" db="EMBL/GenBank/DDBJ databases">
        <title>Complete genome sequence of Monaibacterium sp. ALG8 with diverse plasmids.</title>
        <authorList>
            <person name="Sun C."/>
        </authorList>
    </citation>
    <scope>NUCLEOTIDE SEQUENCE [LARGE SCALE GENOMIC DNA]</scope>
    <source>
        <strain evidence="13 14">ALG8</strain>
    </source>
</reference>
<dbReference type="InterPro" id="IPR023298">
    <property type="entry name" value="ATPase_P-typ_TM_dom_sf"/>
</dbReference>
<dbReference type="Pfam" id="PF13246">
    <property type="entry name" value="Cation_ATPase"/>
    <property type="match status" value="1"/>
</dbReference>
<keyword evidence="6" id="KW-0067">ATP-binding</keyword>
<keyword evidence="14" id="KW-1185">Reference proteome</keyword>